<protein>
    <submittedName>
        <fullName evidence="3">Permeases of the drug/metabolite transporter (DMT) superfamily</fullName>
    </submittedName>
</protein>
<accession>A0A160TPE9</accession>
<feature type="transmembrane region" description="Helical" evidence="1">
    <location>
        <begin position="102"/>
        <end position="121"/>
    </location>
</feature>
<dbReference type="AlphaFoldDB" id="A0A160TPE9"/>
<feature type="transmembrane region" description="Helical" evidence="1">
    <location>
        <begin position="181"/>
        <end position="205"/>
    </location>
</feature>
<evidence type="ECO:0000259" key="2">
    <source>
        <dbReference type="Pfam" id="PF00892"/>
    </source>
</evidence>
<feature type="transmembrane region" description="Helical" evidence="1">
    <location>
        <begin position="128"/>
        <end position="144"/>
    </location>
</feature>
<proteinExistence type="predicted"/>
<feature type="transmembrane region" description="Helical" evidence="1">
    <location>
        <begin position="75"/>
        <end position="96"/>
    </location>
</feature>
<feature type="transmembrane region" description="Helical" evidence="1">
    <location>
        <begin position="42"/>
        <end position="63"/>
    </location>
</feature>
<feature type="transmembrane region" description="Helical" evidence="1">
    <location>
        <begin position="211"/>
        <end position="229"/>
    </location>
</feature>
<dbReference type="Pfam" id="PF00892">
    <property type="entry name" value="EamA"/>
    <property type="match status" value="2"/>
</dbReference>
<dbReference type="PANTHER" id="PTHR22911:SF103">
    <property type="entry name" value="BLR2811 PROTEIN"/>
    <property type="match status" value="1"/>
</dbReference>
<keyword evidence="1" id="KW-0472">Membrane</keyword>
<dbReference type="InterPro" id="IPR037185">
    <property type="entry name" value="EmrE-like"/>
</dbReference>
<keyword evidence="1" id="KW-0812">Transmembrane</keyword>
<feature type="transmembrane region" description="Helical" evidence="1">
    <location>
        <begin position="265"/>
        <end position="282"/>
    </location>
</feature>
<feature type="transmembrane region" description="Helical" evidence="1">
    <location>
        <begin position="9"/>
        <end position="30"/>
    </location>
</feature>
<dbReference type="PANTHER" id="PTHR22911">
    <property type="entry name" value="ACYL-MALONYL CONDENSING ENZYME-RELATED"/>
    <property type="match status" value="1"/>
</dbReference>
<dbReference type="EMBL" id="CZRL01000031">
    <property type="protein sequence ID" value="CUS50442.1"/>
    <property type="molecule type" value="Genomic_DNA"/>
</dbReference>
<organism evidence="3">
    <name type="scientific">hydrothermal vent metagenome</name>
    <dbReference type="NCBI Taxonomy" id="652676"/>
    <lineage>
        <taxon>unclassified sequences</taxon>
        <taxon>metagenomes</taxon>
        <taxon>ecological metagenomes</taxon>
    </lineage>
</organism>
<keyword evidence="1" id="KW-1133">Transmembrane helix</keyword>
<sequence>MTTVASNRILFGIILMVLSMLLLPFMDAIVKFLSNRYPILQLIWARFFFHFLIILPCVFFQHGRRVFYQAHPLKLLSPGLFLLGGTGLIFVAIQHLPLADAIAILFFDAVIVVALSSLVLGEQVPLRRWLACAVGFIAILMIVRPGGSGFHWASLIALVAALFWALYFVSTRMMSGKVPPLVMLGWQSVSGFVLMTAALPFFWVTPTFVDGIMMVLIGAIGAVGHLLFIRAFVYVQASLLAPLRYLEIVMQVVLGYWLFGDYPDLWAWMGIGLIIGVGIYLGRAEIATNASRKVKVNDGNDTVL</sequence>
<feature type="domain" description="EamA" evidence="2">
    <location>
        <begin position="11"/>
        <end position="143"/>
    </location>
</feature>
<dbReference type="InterPro" id="IPR000620">
    <property type="entry name" value="EamA_dom"/>
</dbReference>
<evidence type="ECO:0000256" key="1">
    <source>
        <dbReference type="SAM" id="Phobius"/>
    </source>
</evidence>
<feature type="transmembrane region" description="Helical" evidence="1">
    <location>
        <begin position="241"/>
        <end position="259"/>
    </location>
</feature>
<evidence type="ECO:0000313" key="3">
    <source>
        <dbReference type="EMBL" id="CUS50442.1"/>
    </source>
</evidence>
<gene>
    <name evidence="3" type="ORF">MGWOODY_XGa7</name>
</gene>
<dbReference type="SUPFAM" id="SSF103481">
    <property type="entry name" value="Multidrug resistance efflux transporter EmrE"/>
    <property type="match status" value="2"/>
</dbReference>
<feature type="domain" description="EamA" evidence="2">
    <location>
        <begin position="152"/>
        <end position="276"/>
    </location>
</feature>
<name>A0A160TPE9_9ZZZZ</name>
<reference evidence="3" key="1">
    <citation type="submission" date="2015-10" db="EMBL/GenBank/DDBJ databases">
        <authorList>
            <person name="Gilbert D.G."/>
        </authorList>
    </citation>
    <scope>NUCLEOTIDE SEQUENCE</scope>
</reference>
<dbReference type="GO" id="GO:0016020">
    <property type="term" value="C:membrane"/>
    <property type="evidence" value="ECO:0007669"/>
    <property type="project" value="InterPro"/>
</dbReference>
<feature type="transmembrane region" description="Helical" evidence="1">
    <location>
        <begin position="150"/>
        <end position="169"/>
    </location>
</feature>